<dbReference type="Proteomes" id="UP000617979">
    <property type="component" value="Unassembled WGS sequence"/>
</dbReference>
<gene>
    <name evidence="2" type="ORF">GCM10007416_29250</name>
</gene>
<dbReference type="Pfam" id="PF01636">
    <property type="entry name" value="APH"/>
    <property type="match status" value="1"/>
</dbReference>
<feature type="domain" description="Aminoglycoside phosphotransferase" evidence="1">
    <location>
        <begin position="9"/>
        <end position="81"/>
    </location>
</feature>
<accession>A0ABQ1H060</accession>
<protein>
    <recommendedName>
        <fullName evidence="1">Aminoglycoside phosphotransferase domain-containing protein</fullName>
    </recommendedName>
</protein>
<evidence type="ECO:0000313" key="3">
    <source>
        <dbReference type="Proteomes" id="UP000617979"/>
    </source>
</evidence>
<reference evidence="3" key="1">
    <citation type="journal article" date="2019" name="Int. J. Syst. Evol. Microbiol.">
        <title>The Global Catalogue of Microorganisms (GCM) 10K type strain sequencing project: providing services to taxonomists for standard genome sequencing and annotation.</title>
        <authorList>
            <consortium name="The Broad Institute Genomics Platform"/>
            <consortium name="The Broad Institute Genome Sequencing Center for Infectious Disease"/>
            <person name="Wu L."/>
            <person name="Ma J."/>
        </authorList>
    </citation>
    <scope>NUCLEOTIDE SEQUENCE [LARGE SCALE GENOMIC DNA]</scope>
    <source>
        <strain evidence="3">CGMCC 1.12404</strain>
    </source>
</reference>
<dbReference type="SUPFAM" id="SSF56112">
    <property type="entry name" value="Protein kinase-like (PK-like)"/>
    <property type="match status" value="1"/>
</dbReference>
<dbReference type="EMBL" id="BMEX01000015">
    <property type="protein sequence ID" value="GGA54207.1"/>
    <property type="molecule type" value="Genomic_DNA"/>
</dbReference>
<keyword evidence="3" id="KW-1185">Reference proteome</keyword>
<dbReference type="InterPro" id="IPR011009">
    <property type="entry name" value="Kinase-like_dom_sf"/>
</dbReference>
<organism evidence="2 3">
    <name type="scientific">Kroppenstedtia guangzhouensis</name>
    <dbReference type="NCBI Taxonomy" id="1274356"/>
    <lineage>
        <taxon>Bacteria</taxon>
        <taxon>Bacillati</taxon>
        <taxon>Bacillota</taxon>
        <taxon>Bacilli</taxon>
        <taxon>Bacillales</taxon>
        <taxon>Thermoactinomycetaceae</taxon>
        <taxon>Kroppenstedtia</taxon>
    </lineage>
</organism>
<dbReference type="InterPro" id="IPR002575">
    <property type="entry name" value="Aminoglycoside_PTrfase"/>
</dbReference>
<dbReference type="Gene3D" id="3.90.1200.10">
    <property type="match status" value="1"/>
</dbReference>
<evidence type="ECO:0000313" key="2">
    <source>
        <dbReference type="EMBL" id="GGA54207.1"/>
    </source>
</evidence>
<sequence>MLMLLSAARQGRAAFIHRDFHPANILWEEDRISGVVDWVNAYRGPAEVDVAHCRIKLALMVGLEAAESFSQAYEQCSGQGYDP</sequence>
<name>A0ABQ1H060_9BACL</name>
<proteinExistence type="predicted"/>
<comment type="caution">
    <text evidence="2">The sequence shown here is derived from an EMBL/GenBank/DDBJ whole genome shotgun (WGS) entry which is preliminary data.</text>
</comment>
<evidence type="ECO:0000259" key="1">
    <source>
        <dbReference type="Pfam" id="PF01636"/>
    </source>
</evidence>